<reference evidence="2 4" key="2">
    <citation type="submission" date="2013-09" db="EMBL/GenBank/DDBJ databases">
        <title>Genome Sequences of seven clinical isolates and type strains of anginosus group streptococci.</title>
        <authorList>
            <person name="Maruyama F."/>
            <person name="Sakurai A."/>
            <person name="Ogura Y."/>
            <person name="Homma H."/>
            <person name="Takahashi N."/>
            <person name="Ohtsubo Y."/>
            <person name="Hoshino T."/>
            <person name="Okahashi N."/>
            <person name="Nakagawa I."/>
            <person name="Kimura S."/>
            <person name="Fujiwara T."/>
            <person name="Hayashi T."/>
            <person name="Shintani S."/>
        </authorList>
    </citation>
    <scope>NUCLEOTIDE SEQUENCE [LARGE SCALE GENOMIC DNA]</scope>
    <source>
        <strain evidence="2">CCUG 46377</strain>
        <strain evidence="4">CCUG46377</strain>
    </source>
</reference>
<gene>
    <name evidence="2" type="ORF">ANG5_1927</name>
    <name evidence="1" type="ORF">HMPREF1042_1639</name>
</gene>
<dbReference type="EMBL" id="AFUP01000004">
    <property type="protein sequence ID" value="EGV08510.1"/>
    <property type="molecule type" value="Genomic_DNA"/>
</dbReference>
<dbReference type="Proteomes" id="UP000016985">
    <property type="component" value="Unassembled WGS sequence"/>
</dbReference>
<evidence type="ECO:0000313" key="4">
    <source>
        <dbReference type="Proteomes" id="UP000016985"/>
    </source>
</evidence>
<evidence type="ECO:0008006" key="5">
    <source>
        <dbReference type="Google" id="ProtNLM"/>
    </source>
</evidence>
<evidence type="ECO:0000313" key="2">
    <source>
        <dbReference type="EMBL" id="GAD45399.1"/>
    </source>
</evidence>
<dbReference type="EMBL" id="BASX01000023">
    <property type="protein sequence ID" value="GAD45399.1"/>
    <property type="molecule type" value="Genomic_DNA"/>
</dbReference>
<name>F9P6Z2_STRCV</name>
<organism evidence="1 3">
    <name type="scientific">Streptococcus constellatus subsp. pharyngis SK1060 = CCUG 46377</name>
    <dbReference type="NCBI Taxonomy" id="1035184"/>
    <lineage>
        <taxon>Bacteria</taxon>
        <taxon>Bacillati</taxon>
        <taxon>Bacillota</taxon>
        <taxon>Bacilli</taxon>
        <taxon>Lactobacillales</taxon>
        <taxon>Streptococcaceae</taxon>
        <taxon>Streptococcus</taxon>
        <taxon>Streptococcus anginosus group</taxon>
    </lineage>
</organism>
<protein>
    <recommendedName>
        <fullName evidence="5">Phage protein</fullName>
    </recommendedName>
</protein>
<dbReference type="Proteomes" id="UP000003287">
    <property type="component" value="Unassembled WGS sequence"/>
</dbReference>
<evidence type="ECO:0000313" key="1">
    <source>
        <dbReference type="EMBL" id="EGV08510.1"/>
    </source>
</evidence>
<evidence type="ECO:0000313" key="3">
    <source>
        <dbReference type="Proteomes" id="UP000003287"/>
    </source>
</evidence>
<keyword evidence="4" id="KW-1185">Reference proteome</keyword>
<accession>F9P6Z2</accession>
<proteinExistence type="predicted"/>
<sequence>MSTKSTYKMLTKNLDRIADDLHQIGEQNNLVDLSLLSAQLGAIKEDLARLLWVELPELNDGSKLEKLFNKSTGIFFSPGIFEIDAMRQAFFKRQAQTFFTTEEEQQAYLAYTEKLYLGATKTFKEIMKDTNQNLPNSSYQEKQARNIDQFTAAISSNAQHKKL</sequence>
<dbReference type="AlphaFoldDB" id="F9P6Z2"/>
<dbReference type="RefSeq" id="WP_006268458.1">
    <property type="nucleotide sequence ID" value="NZ_BASX01000023.1"/>
</dbReference>
<reference evidence="1 3" key="1">
    <citation type="submission" date="2011-06" db="EMBL/GenBank/DDBJ databases">
        <authorList>
            <person name="Harkins D.M."/>
            <person name="Madupu R."/>
            <person name="Durkin A.S."/>
            <person name="Torralba M."/>
            <person name="Methe B."/>
            <person name="Sutton G.G."/>
            <person name="Nelson K.E."/>
        </authorList>
    </citation>
    <scope>NUCLEOTIDE SEQUENCE [LARGE SCALE GENOMIC DNA]</scope>
    <source>
        <strain evidence="1 3">SK1060</strain>
    </source>
</reference>